<dbReference type="GO" id="GO:0008235">
    <property type="term" value="F:metalloexopeptidase activity"/>
    <property type="evidence" value="ECO:0007669"/>
    <property type="project" value="TreeGrafter"/>
</dbReference>
<proteinExistence type="predicted"/>
<keyword evidence="8" id="KW-0647">Proteasome</keyword>
<evidence type="ECO:0000256" key="5">
    <source>
        <dbReference type="ARBA" id="ARBA00022833"/>
    </source>
</evidence>
<evidence type="ECO:0000313" key="9">
    <source>
        <dbReference type="Proteomes" id="UP000549052"/>
    </source>
</evidence>
<dbReference type="SUPFAM" id="SSF102712">
    <property type="entry name" value="JAB1/MPN domain"/>
    <property type="match status" value="1"/>
</dbReference>
<evidence type="ECO:0000259" key="7">
    <source>
        <dbReference type="PROSITE" id="PS51935"/>
    </source>
</evidence>
<keyword evidence="2" id="KW-0479">Metal-binding</keyword>
<dbReference type="Gene3D" id="3.40.140.10">
    <property type="entry name" value="Cytidine Deaminase, domain 2"/>
    <property type="match status" value="1"/>
</dbReference>
<evidence type="ECO:0000256" key="3">
    <source>
        <dbReference type="ARBA" id="ARBA00022801"/>
    </source>
</evidence>
<keyword evidence="5" id="KW-0862">Zinc</keyword>
<keyword evidence="9" id="KW-1185">Reference proteome</keyword>
<evidence type="ECO:0000256" key="1">
    <source>
        <dbReference type="ARBA" id="ARBA00022670"/>
    </source>
</evidence>
<organism evidence="8 9">
    <name type="scientific">Phyllobacterium myrsinacearum</name>
    <dbReference type="NCBI Taxonomy" id="28101"/>
    <lineage>
        <taxon>Bacteria</taxon>
        <taxon>Pseudomonadati</taxon>
        <taxon>Pseudomonadota</taxon>
        <taxon>Alphaproteobacteria</taxon>
        <taxon>Hyphomicrobiales</taxon>
        <taxon>Phyllobacteriaceae</taxon>
        <taxon>Phyllobacterium</taxon>
    </lineage>
</organism>
<dbReference type="InterPro" id="IPR051929">
    <property type="entry name" value="VirAsm_ModProt"/>
</dbReference>
<name>A0A839EW40_9HYPH</name>
<feature type="domain" description="NlpC/P60" evidence="7">
    <location>
        <begin position="99"/>
        <end position="261"/>
    </location>
</feature>
<dbReference type="GO" id="GO:0000502">
    <property type="term" value="C:proteasome complex"/>
    <property type="evidence" value="ECO:0007669"/>
    <property type="project" value="UniProtKB-KW"/>
</dbReference>
<evidence type="ECO:0000256" key="6">
    <source>
        <dbReference type="ARBA" id="ARBA00023049"/>
    </source>
</evidence>
<dbReference type="PANTHER" id="PTHR34858">
    <property type="entry name" value="CYSO-CYSTEINE PEPTIDASE"/>
    <property type="match status" value="1"/>
</dbReference>
<dbReference type="Pfam" id="PF14464">
    <property type="entry name" value="Prok-JAB"/>
    <property type="match status" value="1"/>
</dbReference>
<dbReference type="GO" id="GO:0008270">
    <property type="term" value="F:zinc ion binding"/>
    <property type="evidence" value="ECO:0007669"/>
    <property type="project" value="TreeGrafter"/>
</dbReference>
<evidence type="ECO:0000313" key="8">
    <source>
        <dbReference type="EMBL" id="MBA8881734.1"/>
    </source>
</evidence>
<dbReference type="InterPro" id="IPR000064">
    <property type="entry name" value="NLP_P60_dom"/>
</dbReference>
<dbReference type="Proteomes" id="UP000549052">
    <property type="component" value="Unassembled WGS sequence"/>
</dbReference>
<comment type="caution">
    <text evidence="8">The sequence shown here is derived from an EMBL/GenBank/DDBJ whole genome shotgun (WGS) entry which is preliminary data.</text>
</comment>
<dbReference type="AlphaFoldDB" id="A0A839EW40"/>
<dbReference type="InterPro" id="IPR028090">
    <property type="entry name" value="JAB_dom_prok"/>
</dbReference>
<dbReference type="RefSeq" id="WP_182552281.1">
    <property type="nucleotide sequence ID" value="NZ_JACGXN010000016.1"/>
</dbReference>
<dbReference type="PROSITE" id="PS51935">
    <property type="entry name" value="NLPC_P60"/>
    <property type="match status" value="1"/>
</dbReference>
<reference evidence="8 9" key="1">
    <citation type="submission" date="2020-07" db="EMBL/GenBank/DDBJ databases">
        <title>Genomic Encyclopedia of Type Strains, Phase IV (KMG-V): Genome sequencing to study the core and pangenomes of soil and plant-associated prokaryotes.</title>
        <authorList>
            <person name="Whitman W."/>
        </authorList>
    </citation>
    <scope>NUCLEOTIDE SEQUENCE [LARGE SCALE GENOMIC DNA]</scope>
    <source>
        <strain evidence="8 9">AN3</strain>
    </source>
</reference>
<keyword evidence="3" id="KW-0378">Hydrolase</keyword>
<accession>A0A839EW40</accession>
<dbReference type="GO" id="GO:0006508">
    <property type="term" value="P:proteolysis"/>
    <property type="evidence" value="ECO:0007669"/>
    <property type="project" value="UniProtKB-KW"/>
</dbReference>
<dbReference type="GO" id="GO:0008234">
    <property type="term" value="F:cysteine-type peptidase activity"/>
    <property type="evidence" value="ECO:0007669"/>
    <property type="project" value="UniProtKB-KW"/>
</dbReference>
<keyword evidence="4" id="KW-0788">Thiol protease</keyword>
<gene>
    <name evidence="8" type="ORF">FHW16_005479</name>
</gene>
<evidence type="ECO:0000256" key="4">
    <source>
        <dbReference type="ARBA" id="ARBA00022807"/>
    </source>
</evidence>
<protein>
    <submittedName>
        <fullName evidence="8">Proteasome lid subunit RPN8/RPN11</fullName>
    </submittedName>
</protein>
<evidence type="ECO:0000256" key="2">
    <source>
        <dbReference type="ARBA" id="ARBA00022723"/>
    </source>
</evidence>
<dbReference type="EMBL" id="JACGXN010000016">
    <property type="protein sequence ID" value="MBA8881734.1"/>
    <property type="molecule type" value="Genomic_DNA"/>
</dbReference>
<keyword evidence="6" id="KW-0482">Metalloprotease</keyword>
<sequence>MNAFFEAFEAAKAHSRAEYPKESCGVIADGVYVPFENVALPEFEHVAEGKCGCQLCSFVIDGEDYAARTAGKTVNYIVHSHPDGPRYPSKGDMEQQIATQVPWAIITTDGERVSDPTIWGEGQIAPMIGREFMHGVHDCYSIIRDTFRLGKDKLAEQDIEWPFDPIELPEVPRDDAWWELEGEDLYTQLFSKFGFEVINMADARPGDVFLCAVGDSGKLNHGGVLLGNDCLLHHLPKRQSRRDPSGLWGRSADLWIRYKHA</sequence>
<dbReference type="PANTHER" id="PTHR34858:SF1">
    <property type="entry name" value="CYSO-CYSTEINE PEPTIDASE"/>
    <property type="match status" value="1"/>
</dbReference>
<keyword evidence="1" id="KW-0645">Protease</keyword>